<dbReference type="InterPro" id="IPR002222">
    <property type="entry name" value="Ribosomal_uS19"/>
</dbReference>
<organism evidence="6 7">
    <name type="scientific">Cutaneotrichosporon cavernicola</name>
    <dbReference type="NCBI Taxonomy" id="279322"/>
    <lineage>
        <taxon>Eukaryota</taxon>
        <taxon>Fungi</taxon>
        <taxon>Dikarya</taxon>
        <taxon>Basidiomycota</taxon>
        <taxon>Agaricomycotina</taxon>
        <taxon>Tremellomycetes</taxon>
        <taxon>Trichosporonales</taxon>
        <taxon>Trichosporonaceae</taxon>
        <taxon>Cutaneotrichosporon</taxon>
    </lineage>
</organism>
<comment type="similarity">
    <text evidence="1 5">Belongs to the universal ribosomal protein uS19 family.</text>
</comment>
<dbReference type="EMBL" id="AP028216">
    <property type="protein sequence ID" value="BEI93065.1"/>
    <property type="molecule type" value="Genomic_DNA"/>
</dbReference>
<dbReference type="GO" id="GO:0003723">
    <property type="term" value="F:RNA binding"/>
    <property type="evidence" value="ECO:0007669"/>
    <property type="project" value="InterPro"/>
</dbReference>
<dbReference type="KEGG" id="ccac:CcaHIS019_0506930"/>
<dbReference type="Proteomes" id="UP001233271">
    <property type="component" value="Chromosome 5"/>
</dbReference>
<dbReference type="Pfam" id="PF00203">
    <property type="entry name" value="Ribosomal_S19"/>
    <property type="match status" value="1"/>
</dbReference>
<accession>A0AA48L6Z0</accession>
<dbReference type="GO" id="GO:0005763">
    <property type="term" value="C:mitochondrial small ribosomal subunit"/>
    <property type="evidence" value="ECO:0007669"/>
    <property type="project" value="TreeGrafter"/>
</dbReference>
<reference evidence="6" key="1">
    <citation type="journal article" date="2023" name="BMC Genomics">
        <title>Chromosome-level genome assemblies of Cutaneotrichosporon spp. (Trichosporonales, Basidiomycota) reveal imbalanced evolution between nucleotide sequences and chromosome synteny.</title>
        <authorList>
            <person name="Kobayashi Y."/>
            <person name="Kayamori A."/>
            <person name="Aoki K."/>
            <person name="Shiwa Y."/>
            <person name="Matsutani M."/>
            <person name="Fujita N."/>
            <person name="Sugita T."/>
            <person name="Iwasaki W."/>
            <person name="Tanaka N."/>
            <person name="Takashima M."/>
        </authorList>
    </citation>
    <scope>NUCLEOTIDE SEQUENCE</scope>
    <source>
        <strain evidence="6">HIS019</strain>
    </source>
</reference>
<dbReference type="PIRSF" id="PIRSF002144">
    <property type="entry name" value="Ribosomal_S19"/>
    <property type="match status" value="1"/>
</dbReference>
<dbReference type="AlphaFoldDB" id="A0AA48L6Z0"/>
<evidence type="ECO:0000256" key="2">
    <source>
        <dbReference type="ARBA" id="ARBA00022980"/>
    </source>
</evidence>
<gene>
    <name evidence="6" type="primary">RSM19</name>
    <name evidence="6" type="ORF">CcaverHIS019_0506930</name>
</gene>
<dbReference type="GO" id="GO:0003735">
    <property type="term" value="F:structural constituent of ribosome"/>
    <property type="evidence" value="ECO:0007669"/>
    <property type="project" value="InterPro"/>
</dbReference>
<dbReference type="PRINTS" id="PR00975">
    <property type="entry name" value="RIBOSOMALS19"/>
</dbReference>
<evidence type="ECO:0000256" key="1">
    <source>
        <dbReference type="ARBA" id="ARBA00007345"/>
    </source>
</evidence>
<dbReference type="SUPFAM" id="SSF54570">
    <property type="entry name" value="Ribosomal protein S19"/>
    <property type="match status" value="1"/>
</dbReference>
<evidence type="ECO:0000313" key="6">
    <source>
        <dbReference type="EMBL" id="BEI93065.1"/>
    </source>
</evidence>
<proteinExistence type="inferred from homology"/>
<dbReference type="Gene3D" id="3.30.860.10">
    <property type="entry name" value="30s Ribosomal Protein S19, Chain A"/>
    <property type="match status" value="1"/>
</dbReference>
<dbReference type="InterPro" id="IPR023575">
    <property type="entry name" value="Ribosomal_uS19_SF"/>
</dbReference>
<dbReference type="RefSeq" id="XP_060458330.1">
    <property type="nucleotide sequence ID" value="XM_060601880.1"/>
</dbReference>
<evidence type="ECO:0000256" key="3">
    <source>
        <dbReference type="ARBA" id="ARBA00023274"/>
    </source>
</evidence>
<dbReference type="InterPro" id="IPR020934">
    <property type="entry name" value="Ribosomal_uS19_CS"/>
</dbReference>
<protein>
    <recommendedName>
        <fullName evidence="4">Small ribosomal subunit protein uS19m</fullName>
    </recommendedName>
</protein>
<evidence type="ECO:0000313" key="7">
    <source>
        <dbReference type="Proteomes" id="UP001233271"/>
    </source>
</evidence>
<dbReference type="PROSITE" id="PS00323">
    <property type="entry name" value="RIBOSOMAL_S19"/>
    <property type="match status" value="1"/>
</dbReference>
<dbReference type="HAMAP" id="MF_00531">
    <property type="entry name" value="Ribosomal_uS19"/>
    <property type="match status" value="1"/>
</dbReference>
<dbReference type="FunFam" id="3.30.860.10:FF:000001">
    <property type="entry name" value="30S ribosomal protein S19"/>
    <property type="match status" value="1"/>
</dbReference>
<dbReference type="PANTHER" id="PTHR11880">
    <property type="entry name" value="RIBOSOMAL PROTEIN S19P FAMILY MEMBER"/>
    <property type="match status" value="1"/>
</dbReference>
<dbReference type="GO" id="GO:0000028">
    <property type="term" value="P:ribosomal small subunit assembly"/>
    <property type="evidence" value="ECO:0007669"/>
    <property type="project" value="TreeGrafter"/>
</dbReference>
<dbReference type="GO" id="GO:0006412">
    <property type="term" value="P:translation"/>
    <property type="evidence" value="ECO:0007669"/>
    <property type="project" value="InterPro"/>
</dbReference>
<dbReference type="GeneID" id="85496935"/>
<name>A0AA48L6Z0_9TREE</name>
<evidence type="ECO:0000256" key="5">
    <source>
        <dbReference type="RuleBase" id="RU003485"/>
    </source>
</evidence>
<keyword evidence="7" id="KW-1185">Reference proteome</keyword>
<keyword evidence="3 5" id="KW-0687">Ribonucleoprotein</keyword>
<dbReference type="PANTHER" id="PTHR11880:SF8">
    <property type="entry name" value="SMALL RIBOSOMAL SUBUNIT PROTEIN US19M"/>
    <property type="match status" value="1"/>
</dbReference>
<keyword evidence="2 5" id="KW-0689">Ribosomal protein</keyword>
<evidence type="ECO:0000256" key="4">
    <source>
        <dbReference type="ARBA" id="ARBA00044183"/>
    </source>
</evidence>
<sequence>MRPTVAVLRRSTWKGPYFTAFPNLQEALKNNLPIYTKSRACTIVPNFVGLKFMVHNGKDFLPITVTEEMVGHKLGEFSLTRKKFTFRQTKNK</sequence>